<evidence type="ECO:0008006" key="3">
    <source>
        <dbReference type="Google" id="ProtNLM"/>
    </source>
</evidence>
<dbReference type="PIRSF" id="PIRSF028200">
    <property type="entry name" value="UCP028200"/>
    <property type="match status" value="1"/>
</dbReference>
<reference evidence="1 2" key="1">
    <citation type="submission" date="2014-06" db="EMBL/GenBank/DDBJ databases">
        <title>The draft genome sequence of Idiomarina salinarum ISL-52.</title>
        <authorList>
            <person name="Du J."/>
            <person name="Shao Z."/>
        </authorList>
    </citation>
    <scope>NUCLEOTIDE SEQUENCE [LARGE SCALE GENOMIC DNA]</scope>
    <source>
        <strain evidence="1 2">ISL-52</strain>
    </source>
</reference>
<proteinExistence type="predicted"/>
<dbReference type="STRING" id="435908.IDSA_04035"/>
<sequence length="282" mass="33263">MKQLFASVLILLLVTGCSNRLTYRFADTLVEWKLNKYVDLSGQLERDVSASTDELHRWHAQTQLPAYRDLLLKIRADLTRKDLTQQDLLLTSYSVYALWENIQLQIEPYAQVYLPRLSASQRTQLIQAMQEDIDEDLEEIQEESYEKSRKKRYERMEEAFEDLLGELTPAQHKHVEQWLEQRDDDMRMAWIDYQQSWLDAFAAVLTDPAVPDYQQRVYSLIVEPEKLRSAELQSRLDANRAASLKLIHKIYQSMTDKQKRHLLDEIDSFLADLNNLIETYST</sequence>
<dbReference type="EMBL" id="JPER01000001">
    <property type="protein sequence ID" value="KFZ31863.1"/>
    <property type="molecule type" value="Genomic_DNA"/>
</dbReference>
<gene>
    <name evidence="1" type="ORF">IDSA_04035</name>
</gene>
<dbReference type="Pfam" id="PF19795">
    <property type="entry name" value="DUF6279"/>
    <property type="match status" value="1"/>
</dbReference>
<dbReference type="OrthoDB" id="5767052at2"/>
<evidence type="ECO:0000313" key="2">
    <source>
        <dbReference type="Proteomes" id="UP000054363"/>
    </source>
</evidence>
<name>A0A094LAL1_9GAMM</name>
<dbReference type="AlphaFoldDB" id="A0A094LAL1"/>
<evidence type="ECO:0000313" key="1">
    <source>
        <dbReference type="EMBL" id="KFZ31863.1"/>
    </source>
</evidence>
<accession>A0A094LAL1</accession>
<protein>
    <recommendedName>
        <fullName evidence="3">Lipoprotein</fullName>
    </recommendedName>
</protein>
<keyword evidence="2" id="KW-1185">Reference proteome</keyword>
<dbReference type="eggNOG" id="ENOG5032RT1">
    <property type="taxonomic scope" value="Bacteria"/>
</dbReference>
<dbReference type="RefSeq" id="WP_034774393.1">
    <property type="nucleotide sequence ID" value="NZ_JPER01000001.1"/>
</dbReference>
<dbReference type="InterPro" id="IPR016875">
    <property type="entry name" value="UCP028200"/>
</dbReference>
<dbReference type="Proteomes" id="UP000054363">
    <property type="component" value="Unassembled WGS sequence"/>
</dbReference>
<comment type="caution">
    <text evidence="1">The sequence shown here is derived from an EMBL/GenBank/DDBJ whole genome shotgun (WGS) entry which is preliminary data.</text>
</comment>
<organism evidence="1 2">
    <name type="scientific">Pseudidiomarina salinarum</name>
    <dbReference type="NCBI Taxonomy" id="435908"/>
    <lineage>
        <taxon>Bacteria</taxon>
        <taxon>Pseudomonadati</taxon>
        <taxon>Pseudomonadota</taxon>
        <taxon>Gammaproteobacteria</taxon>
        <taxon>Alteromonadales</taxon>
        <taxon>Idiomarinaceae</taxon>
        <taxon>Pseudidiomarina</taxon>
    </lineage>
</organism>
<dbReference type="PROSITE" id="PS51257">
    <property type="entry name" value="PROKAR_LIPOPROTEIN"/>
    <property type="match status" value="1"/>
</dbReference>